<sequence length="333" mass="35220">MSVTARQVRLASRPVGFPDESTWELTTEELGAPEDGRFIVEIDHVSIDPAMRGWLSDVRSYVPPVKIGAVMRAAATGTVIESAHPDFPVGQRVRGTFGVTTHAVSDGRGVDVIDLDVAPPATWLGALGMPGMTAYFGLFDVGRLRDGETVVVSGAAGAVGSVVGQLAKAHGCRVIGIAGGPDKCAWLEEIGFDVAIDYKSTNVLKALRSAAPEGIDVYFDNVGGDILDAALANLRMHARVVLCGAIASYNDESLPPGPRRYMSLLVFRASMTGFLVFDYEDRYAEGVAEIGRLIGSGDLVARETIVEGGVEAFPEALLGIYRGINTGKLVLAL</sequence>
<protein>
    <submittedName>
        <fullName evidence="3">Putative NADP-dependent oxidoreductase yfmJ</fullName>
        <ecNumber evidence="3">1.-.-.-</ecNumber>
    </submittedName>
</protein>
<dbReference type="Proteomes" id="UP000035721">
    <property type="component" value="Unassembled WGS sequence"/>
</dbReference>
<proteinExistence type="predicted"/>
<dbReference type="InterPro" id="IPR041694">
    <property type="entry name" value="ADH_N_2"/>
</dbReference>
<evidence type="ECO:0000259" key="2">
    <source>
        <dbReference type="SMART" id="SM00829"/>
    </source>
</evidence>
<dbReference type="SMART" id="SM00829">
    <property type="entry name" value="PKS_ER"/>
    <property type="match status" value="1"/>
</dbReference>
<name>A0A077LTW8_9MICO</name>
<dbReference type="Gene3D" id="3.40.50.720">
    <property type="entry name" value="NAD(P)-binding Rossmann-like Domain"/>
    <property type="match status" value="1"/>
</dbReference>
<feature type="domain" description="Enoyl reductase (ER)" evidence="2">
    <location>
        <begin position="16"/>
        <end position="331"/>
    </location>
</feature>
<evidence type="ECO:0000313" key="3">
    <source>
        <dbReference type="EMBL" id="CCH76836.1"/>
    </source>
</evidence>
<dbReference type="AlphaFoldDB" id="A0A077LTW8"/>
<dbReference type="GO" id="GO:0016628">
    <property type="term" value="F:oxidoreductase activity, acting on the CH-CH group of donors, NAD or NADP as acceptor"/>
    <property type="evidence" value="ECO:0007669"/>
    <property type="project" value="InterPro"/>
</dbReference>
<dbReference type="Pfam" id="PF16884">
    <property type="entry name" value="ADH_N_2"/>
    <property type="match status" value="1"/>
</dbReference>
<dbReference type="SUPFAM" id="SSF50129">
    <property type="entry name" value="GroES-like"/>
    <property type="match status" value="1"/>
</dbReference>
<keyword evidence="1 3" id="KW-0560">Oxidoreductase</keyword>
<dbReference type="SUPFAM" id="SSF51735">
    <property type="entry name" value="NAD(P)-binding Rossmann-fold domains"/>
    <property type="match status" value="1"/>
</dbReference>
<dbReference type="InterPro" id="IPR045010">
    <property type="entry name" value="MDR_fam"/>
</dbReference>
<dbReference type="PANTHER" id="PTHR43205:SF7">
    <property type="entry name" value="PROSTAGLANDIN REDUCTASE 1"/>
    <property type="match status" value="1"/>
</dbReference>
<evidence type="ECO:0000313" key="4">
    <source>
        <dbReference type="Proteomes" id="UP000035721"/>
    </source>
</evidence>
<dbReference type="InterPro" id="IPR013149">
    <property type="entry name" value="ADH-like_C"/>
</dbReference>
<organism evidence="3 4">
    <name type="scientific">Nostocoides japonicum T1-X7</name>
    <dbReference type="NCBI Taxonomy" id="1194083"/>
    <lineage>
        <taxon>Bacteria</taxon>
        <taxon>Bacillati</taxon>
        <taxon>Actinomycetota</taxon>
        <taxon>Actinomycetes</taxon>
        <taxon>Micrococcales</taxon>
        <taxon>Intrasporangiaceae</taxon>
        <taxon>Nostocoides</taxon>
    </lineage>
</organism>
<dbReference type="CDD" id="cd05288">
    <property type="entry name" value="PGDH"/>
    <property type="match status" value="1"/>
</dbReference>
<dbReference type="FunFam" id="3.40.50.720:FF:000121">
    <property type="entry name" value="Prostaglandin reductase 2"/>
    <property type="match status" value="1"/>
</dbReference>
<dbReference type="EC" id="1.-.-.-" evidence="3"/>
<keyword evidence="4" id="KW-1185">Reference proteome</keyword>
<reference evidence="3 4" key="1">
    <citation type="journal article" date="2013" name="ISME J.">
        <title>A metabolic model for members of the genus Tetrasphaera involved in enhanced biological phosphorus removal.</title>
        <authorList>
            <person name="Kristiansen R."/>
            <person name="Nguyen H.T.T."/>
            <person name="Saunders A.M."/>
            <person name="Nielsen J.L."/>
            <person name="Wimmer R."/>
            <person name="Le V.Q."/>
            <person name="McIlroy S.J."/>
            <person name="Petrovski S."/>
            <person name="Seviour R.J."/>
            <person name="Calteau A."/>
            <person name="Nielsen K.L."/>
            <person name="Nielsen P.H."/>
        </authorList>
    </citation>
    <scope>NUCLEOTIDE SEQUENCE [LARGE SCALE GENOMIC DNA]</scope>
    <source>
        <strain evidence="3 4">T1-X7</strain>
    </source>
</reference>
<evidence type="ECO:0000256" key="1">
    <source>
        <dbReference type="ARBA" id="ARBA00023002"/>
    </source>
</evidence>
<dbReference type="EMBL" id="CAJB01000057">
    <property type="protein sequence ID" value="CCH76836.1"/>
    <property type="molecule type" value="Genomic_DNA"/>
</dbReference>
<dbReference type="InterPro" id="IPR011032">
    <property type="entry name" value="GroES-like_sf"/>
</dbReference>
<accession>A0A077LTW8</accession>
<gene>
    <name evidence="3" type="primary">yfmJ</name>
    <name evidence="3" type="ORF">BN12_150010</name>
</gene>
<dbReference type="Pfam" id="PF00107">
    <property type="entry name" value="ADH_zinc_N"/>
    <property type="match status" value="1"/>
</dbReference>
<dbReference type="InterPro" id="IPR020843">
    <property type="entry name" value="ER"/>
</dbReference>
<dbReference type="RefSeq" id="WP_048550062.1">
    <property type="nucleotide sequence ID" value="NZ_HF570958.1"/>
</dbReference>
<dbReference type="InterPro" id="IPR036291">
    <property type="entry name" value="NAD(P)-bd_dom_sf"/>
</dbReference>
<dbReference type="PANTHER" id="PTHR43205">
    <property type="entry name" value="PROSTAGLANDIN REDUCTASE"/>
    <property type="match status" value="1"/>
</dbReference>
<dbReference type="Gene3D" id="3.90.180.10">
    <property type="entry name" value="Medium-chain alcohol dehydrogenases, catalytic domain"/>
    <property type="match status" value="1"/>
</dbReference>
<dbReference type="OrthoDB" id="9805663at2"/>
<dbReference type="STRING" id="1194083.BN12_150010"/>
<comment type="caution">
    <text evidence="3">The sequence shown here is derived from an EMBL/GenBank/DDBJ whole genome shotgun (WGS) entry which is preliminary data.</text>
</comment>